<protein>
    <recommendedName>
        <fullName evidence="3">Peptidase S1 domain-containing protein</fullName>
    </recommendedName>
</protein>
<evidence type="ECO:0000313" key="5">
    <source>
        <dbReference type="Proteomes" id="UP001497623"/>
    </source>
</evidence>
<keyword evidence="5" id="KW-1185">Reference proteome</keyword>
<dbReference type="GO" id="GO:0006508">
    <property type="term" value="P:proteolysis"/>
    <property type="evidence" value="ECO:0007669"/>
    <property type="project" value="InterPro"/>
</dbReference>
<dbReference type="AlphaFoldDB" id="A0AAV2R4U2"/>
<evidence type="ECO:0000259" key="3">
    <source>
        <dbReference type="PROSITE" id="PS50240"/>
    </source>
</evidence>
<dbReference type="PROSITE" id="PS50240">
    <property type="entry name" value="TRYPSIN_DOM"/>
    <property type="match status" value="1"/>
</dbReference>
<comment type="similarity">
    <text evidence="2">Belongs to the peptidase S1 family. CLIP subfamily.</text>
</comment>
<reference evidence="4 5" key="1">
    <citation type="submission" date="2024-05" db="EMBL/GenBank/DDBJ databases">
        <authorList>
            <person name="Wallberg A."/>
        </authorList>
    </citation>
    <scope>NUCLEOTIDE SEQUENCE [LARGE SCALE GENOMIC DNA]</scope>
</reference>
<comment type="caution">
    <text evidence="4">The sequence shown here is derived from an EMBL/GenBank/DDBJ whole genome shotgun (WGS) entry which is preliminary data.</text>
</comment>
<keyword evidence="1" id="KW-1015">Disulfide bond</keyword>
<dbReference type="PRINTS" id="PR00722">
    <property type="entry name" value="CHYMOTRYPSIN"/>
</dbReference>
<dbReference type="PROSITE" id="PS00135">
    <property type="entry name" value="TRYPSIN_SER"/>
    <property type="match status" value="1"/>
</dbReference>
<evidence type="ECO:0000256" key="2">
    <source>
        <dbReference type="ARBA" id="ARBA00024195"/>
    </source>
</evidence>
<gene>
    <name evidence="4" type="ORF">MNOR_LOCUS19966</name>
</gene>
<evidence type="ECO:0000256" key="1">
    <source>
        <dbReference type="ARBA" id="ARBA00023157"/>
    </source>
</evidence>
<dbReference type="InterPro" id="IPR009003">
    <property type="entry name" value="Peptidase_S1_PA"/>
</dbReference>
<dbReference type="SUPFAM" id="SSF50494">
    <property type="entry name" value="Trypsin-like serine proteases"/>
    <property type="match status" value="1"/>
</dbReference>
<dbReference type="InterPro" id="IPR051487">
    <property type="entry name" value="Ser/Thr_Proteases_Immune/Dev"/>
</dbReference>
<accession>A0AAV2R4U2</accession>
<dbReference type="SMART" id="SM00020">
    <property type="entry name" value="Tryp_SPc"/>
    <property type="match status" value="1"/>
</dbReference>
<proteinExistence type="inferred from homology"/>
<dbReference type="Pfam" id="PF00089">
    <property type="entry name" value="Trypsin"/>
    <property type="match status" value="1"/>
</dbReference>
<dbReference type="EMBL" id="CAXKWB010015125">
    <property type="protein sequence ID" value="CAL4112741.1"/>
    <property type="molecule type" value="Genomic_DNA"/>
</dbReference>
<feature type="domain" description="Peptidase S1" evidence="3">
    <location>
        <begin position="1"/>
        <end position="185"/>
    </location>
</feature>
<dbReference type="Gene3D" id="2.40.10.10">
    <property type="entry name" value="Trypsin-like serine proteases"/>
    <property type="match status" value="1"/>
</dbReference>
<organism evidence="4 5">
    <name type="scientific">Meganyctiphanes norvegica</name>
    <name type="common">Northern krill</name>
    <name type="synonym">Thysanopoda norvegica</name>
    <dbReference type="NCBI Taxonomy" id="48144"/>
    <lineage>
        <taxon>Eukaryota</taxon>
        <taxon>Metazoa</taxon>
        <taxon>Ecdysozoa</taxon>
        <taxon>Arthropoda</taxon>
        <taxon>Crustacea</taxon>
        <taxon>Multicrustacea</taxon>
        <taxon>Malacostraca</taxon>
        <taxon>Eumalacostraca</taxon>
        <taxon>Eucarida</taxon>
        <taxon>Euphausiacea</taxon>
        <taxon>Euphausiidae</taxon>
        <taxon>Meganyctiphanes</taxon>
    </lineage>
</organism>
<dbReference type="InterPro" id="IPR001314">
    <property type="entry name" value="Peptidase_S1A"/>
</dbReference>
<dbReference type="InterPro" id="IPR033116">
    <property type="entry name" value="TRYPSIN_SER"/>
</dbReference>
<dbReference type="CDD" id="cd00190">
    <property type="entry name" value="Tryp_SPc"/>
    <property type="match status" value="1"/>
</dbReference>
<dbReference type="InterPro" id="IPR001254">
    <property type="entry name" value="Trypsin_dom"/>
</dbReference>
<dbReference type="Proteomes" id="UP001497623">
    <property type="component" value="Unassembled WGS sequence"/>
</dbReference>
<dbReference type="GO" id="GO:0004252">
    <property type="term" value="F:serine-type endopeptidase activity"/>
    <property type="evidence" value="ECO:0007669"/>
    <property type="project" value="InterPro"/>
</dbReference>
<name>A0AAV2R4U2_MEGNR</name>
<dbReference type="InterPro" id="IPR043504">
    <property type="entry name" value="Peptidase_S1_PA_chymotrypsin"/>
</dbReference>
<feature type="non-terminal residue" evidence="4">
    <location>
        <position position="1"/>
    </location>
</feature>
<dbReference type="PANTHER" id="PTHR24256">
    <property type="entry name" value="TRYPTASE-RELATED"/>
    <property type="match status" value="1"/>
</dbReference>
<sequence>FRDLVPGEIVFVFIGYVNLKDPVTGTELFSVTKENIITHPLFGNASLLNDIALVRLTQDIKLSNVIRTICLATNGQIPFGGKAFAAGWGMKSASDTGITDELHEVELDVLPQDECTNPQQYICTFTPGKDTCNGDSGGPLMVQQGNQWYQVGIISHGPMDCGIHNSPGVYTSVPNFIPFITTYIYK</sequence>
<evidence type="ECO:0000313" key="4">
    <source>
        <dbReference type="EMBL" id="CAL4112741.1"/>
    </source>
</evidence>